<reference evidence="18 19" key="1">
    <citation type="submission" date="2024-04" db="EMBL/GenBank/DDBJ databases">
        <authorList>
            <person name="Wu Y.S."/>
            <person name="Zhang L."/>
        </authorList>
    </citation>
    <scope>NUCLEOTIDE SEQUENCE [LARGE SCALE GENOMIC DNA]</scope>
    <source>
        <strain evidence="18 19">KG-01</strain>
    </source>
</reference>
<evidence type="ECO:0000256" key="8">
    <source>
        <dbReference type="ARBA" id="ARBA00012016"/>
    </source>
</evidence>
<evidence type="ECO:0000256" key="10">
    <source>
        <dbReference type="ARBA" id="ARBA00022573"/>
    </source>
</evidence>
<proteinExistence type="inferred from homology"/>
<gene>
    <name evidence="18" type="ORF">AAF454_04595</name>
</gene>
<dbReference type="EC" id="2.7.1.156" evidence="8"/>
<dbReference type="EC" id="2.7.7.62" evidence="9"/>
<keyword evidence="13 18" id="KW-0418">Kinase</keyword>
<evidence type="ECO:0000256" key="7">
    <source>
        <dbReference type="ARBA" id="ARBA00007490"/>
    </source>
</evidence>
<evidence type="ECO:0000256" key="6">
    <source>
        <dbReference type="ARBA" id="ARBA00005159"/>
    </source>
</evidence>
<evidence type="ECO:0000256" key="17">
    <source>
        <dbReference type="ARBA" id="ARBA00030571"/>
    </source>
</evidence>
<dbReference type="CDD" id="cd00544">
    <property type="entry name" value="CobU"/>
    <property type="match status" value="1"/>
</dbReference>
<dbReference type="PANTHER" id="PTHR34848:SF1">
    <property type="entry name" value="BIFUNCTIONAL ADENOSYLCOBALAMIN BIOSYNTHESIS PROTEIN COBU"/>
    <property type="match status" value="1"/>
</dbReference>
<evidence type="ECO:0000256" key="15">
    <source>
        <dbReference type="ARBA" id="ARBA00023134"/>
    </source>
</evidence>
<accession>A0ABU9LI84</accession>
<keyword evidence="15" id="KW-0342">GTP-binding</keyword>
<evidence type="ECO:0000256" key="3">
    <source>
        <dbReference type="ARBA" id="ARBA00001522"/>
    </source>
</evidence>
<comment type="catalytic activity">
    <reaction evidence="1">
        <text>adenosylcob(III)inamide + ATP = adenosylcob(III)inamide phosphate + ADP + H(+)</text>
        <dbReference type="Rhea" id="RHEA:15769"/>
        <dbReference type="ChEBI" id="CHEBI:2480"/>
        <dbReference type="ChEBI" id="CHEBI:15378"/>
        <dbReference type="ChEBI" id="CHEBI:30616"/>
        <dbReference type="ChEBI" id="CHEBI:58502"/>
        <dbReference type="ChEBI" id="CHEBI:456216"/>
        <dbReference type="EC" id="2.7.1.156"/>
    </reaction>
</comment>
<organism evidence="18 19">
    <name type="scientific">Kurthia gibsonii</name>
    <dbReference type="NCBI Taxonomy" id="33946"/>
    <lineage>
        <taxon>Bacteria</taxon>
        <taxon>Bacillati</taxon>
        <taxon>Bacillota</taxon>
        <taxon>Bacilli</taxon>
        <taxon>Bacillales</taxon>
        <taxon>Caryophanaceae</taxon>
        <taxon>Kurthia</taxon>
    </lineage>
</organism>
<evidence type="ECO:0000313" key="19">
    <source>
        <dbReference type="Proteomes" id="UP001398420"/>
    </source>
</evidence>
<comment type="pathway">
    <text evidence="5">Cofactor biosynthesis; adenosylcobalamin biosynthesis; adenosylcobalamin from cob(II)yrinate a,c-diamide: step 6/7.</text>
</comment>
<dbReference type="Proteomes" id="UP001398420">
    <property type="component" value="Unassembled WGS sequence"/>
</dbReference>
<comment type="function">
    <text evidence="4">Catalyzes ATP-dependent phosphorylation of adenosylcobinamide and addition of GMP to adenosylcobinamide phosphate.</text>
</comment>
<dbReference type="Gene3D" id="3.40.50.300">
    <property type="entry name" value="P-loop containing nucleotide triphosphate hydrolases"/>
    <property type="match status" value="1"/>
</dbReference>
<comment type="catalytic activity">
    <reaction evidence="2">
        <text>adenosylcob(III)inamide phosphate + GTP + H(+) = adenosylcob(III)inamide-GDP + diphosphate</text>
        <dbReference type="Rhea" id="RHEA:22712"/>
        <dbReference type="ChEBI" id="CHEBI:15378"/>
        <dbReference type="ChEBI" id="CHEBI:33019"/>
        <dbReference type="ChEBI" id="CHEBI:37565"/>
        <dbReference type="ChEBI" id="CHEBI:58502"/>
        <dbReference type="ChEBI" id="CHEBI:60487"/>
        <dbReference type="EC" id="2.7.7.62"/>
    </reaction>
</comment>
<comment type="pathway">
    <text evidence="6">Cofactor biosynthesis; adenosylcobalamin biosynthesis; adenosylcobalamin from cob(II)yrinate a,c-diamide: step 5/7.</text>
</comment>
<keyword evidence="11" id="KW-0808">Transferase</keyword>
<evidence type="ECO:0000256" key="1">
    <source>
        <dbReference type="ARBA" id="ARBA00000312"/>
    </source>
</evidence>
<evidence type="ECO:0000256" key="16">
    <source>
        <dbReference type="ARBA" id="ARBA00029570"/>
    </source>
</evidence>
<keyword evidence="14" id="KW-0067">ATP-binding</keyword>
<evidence type="ECO:0000256" key="13">
    <source>
        <dbReference type="ARBA" id="ARBA00022777"/>
    </source>
</evidence>
<dbReference type="PANTHER" id="PTHR34848">
    <property type="match status" value="1"/>
</dbReference>
<evidence type="ECO:0000256" key="12">
    <source>
        <dbReference type="ARBA" id="ARBA00022741"/>
    </source>
</evidence>
<name>A0ABU9LI84_9BACL</name>
<evidence type="ECO:0000256" key="11">
    <source>
        <dbReference type="ARBA" id="ARBA00022679"/>
    </source>
</evidence>
<keyword evidence="10" id="KW-0169">Cobalamin biosynthesis</keyword>
<keyword evidence="19" id="KW-1185">Reference proteome</keyword>
<dbReference type="PIRSF" id="PIRSF006135">
    <property type="entry name" value="CobU"/>
    <property type="match status" value="1"/>
</dbReference>
<sequence>MVSTNSHFITGGVRSGKSAFAEQLVRQTAQQTKRQMYYIASGVAFDDEMKQRIAWHQADRTSLKWTTIEQPTHFATLVNRIPKDAVVLWDCVTTWLTNEMYVQLDDKSMQWQHAERFQQRVEEAKEWCRHLNEQHIPFFIVSNEVLDESKYESEEVEFYRQQIGLFHQWLVSFCAVAIEMDYGIPHYWKGGK</sequence>
<comment type="similarity">
    <text evidence="7">Belongs to the CobU/CobP family.</text>
</comment>
<evidence type="ECO:0000256" key="2">
    <source>
        <dbReference type="ARBA" id="ARBA00000711"/>
    </source>
</evidence>
<comment type="caution">
    <text evidence="18">The sequence shown here is derived from an EMBL/GenBank/DDBJ whole genome shotgun (WGS) entry which is preliminary data.</text>
</comment>
<evidence type="ECO:0000256" key="4">
    <source>
        <dbReference type="ARBA" id="ARBA00003889"/>
    </source>
</evidence>
<comment type="catalytic activity">
    <reaction evidence="3">
        <text>adenosylcob(III)inamide + GTP = adenosylcob(III)inamide phosphate + GDP + H(+)</text>
        <dbReference type="Rhea" id="RHEA:15765"/>
        <dbReference type="ChEBI" id="CHEBI:2480"/>
        <dbReference type="ChEBI" id="CHEBI:15378"/>
        <dbReference type="ChEBI" id="CHEBI:37565"/>
        <dbReference type="ChEBI" id="CHEBI:58189"/>
        <dbReference type="ChEBI" id="CHEBI:58502"/>
        <dbReference type="EC" id="2.7.1.156"/>
    </reaction>
</comment>
<dbReference type="EMBL" id="JBCEWA010000003">
    <property type="protein sequence ID" value="MEL5987687.1"/>
    <property type="molecule type" value="Genomic_DNA"/>
</dbReference>
<keyword evidence="12" id="KW-0547">Nucleotide-binding</keyword>
<evidence type="ECO:0000256" key="9">
    <source>
        <dbReference type="ARBA" id="ARBA00012523"/>
    </source>
</evidence>
<dbReference type="InterPro" id="IPR027417">
    <property type="entry name" value="P-loop_NTPase"/>
</dbReference>
<evidence type="ECO:0000313" key="18">
    <source>
        <dbReference type="EMBL" id="MEL5987687.1"/>
    </source>
</evidence>
<evidence type="ECO:0000256" key="14">
    <source>
        <dbReference type="ARBA" id="ARBA00022840"/>
    </source>
</evidence>
<dbReference type="RefSeq" id="WP_342302712.1">
    <property type="nucleotide sequence ID" value="NZ_JBCEWA010000003.1"/>
</dbReference>
<dbReference type="Pfam" id="PF02283">
    <property type="entry name" value="CobU"/>
    <property type="match status" value="1"/>
</dbReference>
<dbReference type="SUPFAM" id="SSF52540">
    <property type="entry name" value="P-loop containing nucleoside triphosphate hydrolases"/>
    <property type="match status" value="1"/>
</dbReference>
<dbReference type="InterPro" id="IPR003203">
    <property type="entry name" value="CobU/CobP"/>
</dbReference>
<keyword evidence="18" id="KW-0548">Nucleotidyltransferase</keyword>
<dbReference type="GO" id="GO:0016779">
    <property type="term" value="F:nucleotidyltransferase activity"/>
    <property type="evidence" value="ECO:0007669"/>
    <property type="project" value="UniProtKB-KW"/>
</dbReference>
<evidence type="ECO:0000256" key="5">
    <source>
        <dbReference type="ARBA" id="ARBA00004692"/>
    </source>
</evidence>
<dbReference type="GO" id="GO:0016301">
    <property type="term" value="F:kinase activity"/>
    <property type="evidence" value="ECO:0007669"/>
    <property type="project" value="UniProtKB-KW"/>
</dbReference>
<protein>
    <recommendedName>
        <fullName evidence="16">Adenosylcobinamide kinase</fullName>
        <ecNumber evidence="8">2.7.1.156</ecNumber>
        <ecNumber evidence="9">2.7.7.62</ecNumber>
    </recommendedName>
    <alternativeName>
        <fullName evidence="17">Adenosylcobinamide-phosphate guanylyltransferase</fullName>
    </alternativeName>
</protein>